<sequence length="363" mass="38411">SDIQGEKCYGSCPTFLISGHPVTPIASILALWIPQALGLPYASRRFQSILKRTRTFSCLSRASQATFRTSTGTWGRRPMVARMLFTYFPDLQWPQRDGSAMGQHDIVGFPNGSMMLHRVQPTDSGTYQVAVNINPAWIMRAKTEVQVAEKHKELPIIHLPVSAGIMAAIIIGSLSAGSLFICCIAHLLLTGGWRGQSHRVPSTGLGKTGICTSVTGSCGTCQPVPPLSPASGDQHIYEVMPSPTHLVSPLGGTSGHPGRGEADLESRSGLTPKAKGWRVWECQGPPHQCSSLAAPAPAAAGAREPPLPGVELGRGVGGRAAPDNGREGGRRGHPHLTATCSQVSSSPEHSPAPPFLGLHFPPS</sequence>
<keyword evidence="4" id="KW-0472">Membrane</keyword>
<dbReference type="PANTHER" id="PTHR44427">
    <property type="entry name" value="CARCINOEMBRYONIC ANTIGEN-RELATED CELL ADHESION MOLECULE 19"/>
    <property type="match status" value="1"/>
</dbReference>
<dbReference type="InterPro" id="IPR036179">
    <property type="entry name" value="Ig-like_dom_sf"/>
</dbReference>
<feature type="compositionally biased region" description="Low complexity" evidence="3">
    <location>
        <begin position="293"/>
        <end position="304"/>
    </location>
</feature>
<keyword evidence="4" id="KW-0812">Transmembrane</keyword>
<evidence type="ECO:0000313" key="6">
    <source>
        <dbReference type="Proteomes" id="UP000694429"/>
    </source>
</evidence>
<dbReference type="InterPro" id="IPR050831">
    <property type="entry name" value="CEA_cell_adhesion"/>
</dbReference>
<protein>
    <recommendedName>
        <fullName evidence="7">Immunoglobulin V-set domain-containing protein</fullName>
    </recommendedName>
</protein>
<feature type="region of interest" description="Disordered" evidence="3">
    <location>
        <begin position="249"/>
        <end position="269"/>
    </location>
</feature>
<evidence type="ECO:0000256" key="2">
    <source>
        <dbReference type="ARBA" id="ARBA00023180"/>
    </source>
</evidence>
<dbReference type="SUPFAM" id="SSF48726">
    <property type="entry name" value="Immunoglobulin"/>
    <property type="match status" value="1"/>
</dbReference>
<feature type="region of interest" description="Disordered" evidence="3">
    <location>
        <begin position="293"/>
        <end position="363"/>
    </location>
</feature>
<accession>A0A8C0LWM5</accession>
<dbReference type="InterPro" id="IPR013783">
    <property type="entry name" value="Ig-like_fold"/>
</dbReference>
<evidence type="ECO:0008006" key="7">
    <source>
        <dbReference type="Google" id="ProtNLM"/>
    </source>
</evidence>
<name>A0A8C0LWM5_CANLF</name>
<keyword evidence="2" id="KW-0325">Glycoprotein</keyword>
<keyword evidence="4" id="KW-1133">Transmembrane helix</keyword>
<feature type="compositionally biased region" description="Polar residues" evidence="3">
    <location>
        <begin position="338"/>
        <end position="348"/>
    </location>
</feature>
<evidence type="ECO:0000256" key="4">
    <source>
        <dbReference type="SAM" id="Phobius"/>
    </source>
</evidence>
<organism evidence="5 6">
    <name type="scientific">Canis lupus familiaris</name>
    <name type="common">Dog</name>
    <name type="synonym">Canis familiaris</name>
    <dbReference type="NCBI Taxonomy" id="9615"/>
    <lineage>
        <taxon>Eukaryota</taxon>
        <taxon>Metazoa</taxon>
        <taxon>Chordata</taxon>
        <taxon>Craniata</taxon>
        <taxon>Vertebrata</taxon>
        <taxon>Euteleostomi</taxon>
        <taxon>Mammalia</taxon>
        <taxon>Eutheria</taxon>
        <taxon>Laurasiatheria</taxon>
        <taxon>Carnivora</taxon>
        <taxon>Caniformia</taxon>
        <taxon>Canidae</taxon>
        <taxon>Canis</taxon>
    </lineage>
</organism>
<keyword evidence="1" id="KW-0732">Signal</keyword>
<evidence type="ECO:0000313" key="5">
    <source>
        <dbReference type="Ensembl" id="ENSCAFP00030002820.1"/>
    </source>
</evidence>
<proteinExistence type="predicted"/>
<dbReference type="PANTHER" id="PTHR44427:SF21">
    <property type="entry name" value="CEA CELL ADHESION MOLECULE 19"/>
    <property type="match status" value="1"/>
</dbReference>
<dbReference type="Ensembl" id="ENSCAFT00030003169.1">
    <property type="protein sequence ID" value="ENSCAFP00030002820.1"/>
    <property type="gene ID" value="ENSCAFG00030001700.1"/>
</dbReference>
<reference evidence="5" key="2">
    <citation type="submission" date="2025-08" db="UniProtKB">
        <authorList>
            <consortium name="Ensembl"/>
        </authorList>
    </citation>
    <scope>IDENTIFICATION</scope>
</reference>
<dbReference type="Proteomes" id="UP000694429">
    <property type="component" value="Chromosome 1"/>
</dbReference>
<evidence type="ECO:0000256" key="1">
    <source>
        <dbReference type="ARBA" id="ARBA00022729"/>
    </source>
</evidence>
<reference evidence="5" key="1">
    <citation type="submission" date="2019-03" db="EMBL/GenBank/DDBJ databases">
        <authorList>
            <person name="Warren W.C."/>
            <person name="Johnson G.S."/>
        </authorList>
    </citation>
    <scope>NUCLEOTIDE SEQUENCE [LARGE SCALE GENOMIC DNA]</scope>
    <source>
        <strain evidence="5">Basenji</strain>
    </source>
</reference>
<dbReference type="Gene3D" id="2.60.40.10">
    <property type="entry name" value="Immunoglobulins"/>
    <property type="match status" value="1"/>
</dbReference>
<evidence type="ECO:0000256" key="3">
    <source>
        <dbReference type="SAM" id="MobiDB-lite"/>
    </source>
</evidence>
<dbReference type="AlphaFoldDB" id="A0A8C0LWM5"/>
<feature type="transmembrane region" description="Helical" evidence="4">
    <location>
        <begin position="165"/>
        <end position="189"/>
    </location>
</feature>